<dbReference type="SUPFAM" id="SSF89447">
    <property type="entry name" value="AbrB/MazE/MraZ-like"/>
    <property type="match status" value="1"/>
</dbReference>
<organism evidence="3 4">
    <name type="scientific">Acidithiobacillus ferrivorans SS3</name>
    <dbReference type="NCBI Taxonomy" id="743299"/>
    <lineage>
        <taxon>Bacteria</taxon>
        <taxon>Pseudomonadati</taxon>
        <taxon>Pseudomonadota</taxon>
        <taxon>Acidithiobacillia</taxon>
        <taxon>Acidithiobacillales</taxon>
        <taxon>Acidithiobacillaceae</taxon>
        <taxon>Acidithiobacillus</taxon>
    </lineage>
</organism>
<reference evidence="3 4" key="1">
    <citation type="journal article" date="2011" name="J. Bacteriol.">
        <title>Draft genome of the psychrotolerant acidophile Acidithiobacillus ferrivorans SS3.</title>
        <authorList>
            <person name="Liljeqvist M."/>
            <person name="Valdes J."/>
            <person name="Holmes D.S."/>
            <person name="Dopson M."/>
        </authorList>
    </citation>
    <scope>NUCLEOTIDE SEQUENCE [LARGE SCALE GENOMIC DNA]</scope>
    <source>
        <strain evidence="3 4">SS3</strain>
    </source>
</reference>
<sequence>MRALAGPAGRTRFCSHFCKVLLLPPSHDLDSERNNPYLECILFEESDMPHIHEVATLTSKGQITLPKSIRQALGIGVGAKIAFDLRGSEVLVTRVEETEHADPAIEAFLALLANDIQTGKTLNGLPADLAQGMFDNLKHPVDLEEEVTGDVSI</sequence>
<gene>
    <name evidence="3" type="ORF">Acife_1569</name>
</gene>
<dbReference type="Proteomes" id="UP000009220">
    <property type="component" value="Chromosome"/>
</dbReference>
<dbReference type="eggNOG" id="COG2002">
    <property type="taxonomic scope" value="Bacteria"/>
</dbReference>
<dbReference type="InterPro" id="IPR031848">
    <property type="entry name" value="PrlF_antitoxin"/>
</dbReference>
<protein>
    <submittedName>
        <fullName evidence="3">Transcriptional regulator, AbrB family</fullName>
    </submittedName>
</protein>
<evidence type="ECO:0000313" key="3">
    <source>
        <dbReference type="EMBL" id="AEM47707.1"/>
    </source>
</evidence>
<dbReference type="PROSITE" id="PS51740">
    <property type="entry name" value="SPOVT_ABRB"/>
    <property type="match status" value="1"/>
</dbReference>
<dbReference type="GO" id="GO:0003677">
    <property type="term" value="F:DNA binding"/>
    <property type="evidence" value="ECO:0007669"/>
    <property type="project" value="UniProtKB-UniRule"/>
</dbReference>
<dbReference type="NCBIfam" id="TIGR01439">
    <property type="entry name" value="lp_hng_hel_AbrB"/>
    <property type="match status" value="1"/>
</dbReference>
<dbReference type="STRING" id="743299.Acife_1569"/>
<dbReference type="InterPro" id="IPR037914">
    <property type="entry name" value="SpoVT-AbrB_sf"/>
</dbReference>
<dbReference type="InterPro" id="IPR007159">
    <property type="entry name" value="SpoVT-AbrB_dom"/>
</dbReference>
<evidence type="ECO:0000256" key="1">
    <source>
        <dbReference type="PROSITE-ProRule" id="PRU01076"/>
    </source>
</evidence>
<dbReference type="HOGENOM" id="CLU_143957_1_0_6"/>
<dbReference type="GO" id="GO:0003700">
    <property type="term" value="F:DNA-binding transcription factor activity"/>
    <property type="evidence" value="ECO:0007669"/>
    <property type="project" value="InterPro"/>
</dbReference>
<accession>G0JSB0</accession>
<proteinExistence type="predicted"/>
<dbReference type="EMBL" id="CP002985">
    <property type="protein sequence ID" value="AEM47707.1"/>
    <property type="molecule type" value="Genomic_DNA"/>
</dbReference>
<keyword evidence="1" id="KW-0238">DNA-binding</keyword>
<dbReference type="KEGG" id="afi:Acife_1569"/>
<name>G0JSB0_9PROT</name>
<dbReference type="GO" id="GO:0097351">
    <property type="term" value="F:toxin sequestering activity"/>
    <property type="evidence" value="ECO:0007669"/>
    <property type="project" value="InterPro"/>
</dbReference>
<dbReference type="Gene3D" id="2.10.260.10">
    <property type="match status" value="1"/>
</dbReference>
<dbReference type="AlphaFoldDB" id="G0JSB0"/>
<feature type="domain" description="SpoVT-AbrB" evidence="2">
    <location>
        <begin position="52"/>
        <end position="97"/>
    </location>
</feature>
<dbReference type="SMART" id="SM00966">
    <property type="entry name" value="SpoVT_AbrB"/>
    <property type="match status" value="1"/>
</dbReference>
<evidence type="ECO:0000313" key="4">
    <source>
        <dbReference type="Proteomes" id="UP000009220"/>
    </source>
</evidence>
<dbReference type="GO" id="GO:0001558">
    <property type="term" value="P:regulation of cell growth"/>
    <property type="evidence" value="ECO:0007669"/>
    <property type="project" value="InterPro"/>
</dbReference>
<dbReference type="Pfam" id="PF15937">
    <property type="entry name" value="PrlF_antitoxin"/>
    <property type="match status" value="1"/>
</dbReference>
<evidence type="ECO:0000259" key="2">
    <source>
        <dbReference type="PROSITE" id="PS51740"/>
    </source>
</evidence>